<evidence type="ECO:0000256" key="5">
    <source>
        <dbReference type="ARBA" id="ARBA00023136"/>
    </source>
</evidence>
<dbReference type="InterPro" id="IPR003362">
    <property type="entry name" value="Bact_transf"/>
</dbReference>
<evidence type="ECO:0000256" key="1">
    <source>
        <dbReference type="ARBA" id="ARBA00004141"/>
    </source>
</evidence>
<dbReference type="EMBL" id="MLJW01000421">
    <property type="protein sequence ID" value="OIQ87470.1"/>
    <property type="molecule type" value="Genomic_DNA"/>
</dbReference>
<proteinExistence type="predicted"/>
<evidence type="ECO:0000256" key="2">
    <source>
        <dbReference type="ARBA" id="ARBA00022679"/>
    </source>
</evidence>
<organism evidence="8">
    <name type="scientific">mine drainage metagenome</name>
    <dbReference type="NCBI Taxonomy" id="410659"/>
    <lineage>
        <taxon>unclassified sequences</taxon>
        <taxon>metagenomes</taxon>
        <taxon>ecological metagenomes</taxon>
    </lineage>
</organism>
<evidence type="ECO:0000256" key="3">
    <source>
        <dbReference type="ARBA" id="ARBA00022692"/>
    </source>
</evidence>
<feature type="transmembrane region" description="Helical" evidence="6">
    <location>
        <begin position="134"/>
        <end position="154"/>
    </location>
</feature>
<feature type="transmembrane region" description="Helical" evidence="6">
    <location>
        <begin position="109"/>
        <end position="128"/>
    </location>
</feature>
<comment type="caution">
    <text evidence="8">The sequence shown here is derived from an EMBL/GenBank/DDBJ whole genome shotgun (WGS) entry which is preliminary data.</text>
</comment>
<gene>
    <name evidence="8" type="primary">wcaJ_6</name>
    <name evidence="8" type="ORF">GALL_306760</name>
</gene>
<feature type="domain" description="Bacterial sugar transferase" evidence="7">
    <location>
        <begin position="304"/>
        <end position="493"/>
    </location>
</feature>
<dbReference type="InterPro" id="IPR017475">
    <property type="entry name" value="EPS_sugar_tfrase"/>
</dbReference>
<feature type="transmembrane region" description="Helical" evidence="6">
    <location>
        <begin position="309"/>
        <end position="330"/>
    </location>
</feature>
<comment type="subcellular location">
    <subcellularLocation>
        <location evidence="1">Membrane</location>
        <topology evidence="1">Multi-pass membrane protein</topology>
    </subcellularLocation>
</comment>
<name>A0A1J5QUW4_9ZZZZ</name>
<evidence type="ECO:0000256" key="6">
    <source>
        <dbReference type="SAM" id="Phobius"/>
    </source>
</evidence>
<accession>A0A1J5QUW4</accession>
<dbReference type="Pfam" id="PF02397">
    <property type="entry name" value="Bac_transf"/>
    <property type="match status" value="1"/>
</dbReference>
<dbReference type="GO" id="GO:0089702">
    <property type="term" value="F:undecaprenyl-phosphate glucose phosphotransferase activity"/>
    <property type="evidence" value="ECO:0007669"/>
    <property type="project" value="UniProtKB-EC"/>
</dbReference>
<dbReference type="AlphaFoldDB" id="A0A1J5QUW4"/>
<sequence>MTVRIDAARAFARDPVAAKRVGVATTSGWAARYARRLWLSDAVAVAVAVSVAYVVRFDVDGFPRVSGRFSPSYLAVSVVLMAAWLAILAGGHSRDRRLVGTGPEEYARVFGLTWRLFAGVAIVAYLMQMQIGRGFIAIAAPLGLALLLLERFWWRQWLHGRRMDGDYKSGILVIGHRGKALGLIETFHRNPRAGYGVVGVCVPSGEVDLTETVGGVAIVGPIEDAAEIALRIGADAVAVAGSDVITAEAVRRLGWDLEGTGIDLALAVALTDIAGPRVLMRPVNGLPLMYVDEPRFAGMKFVAKSAFDWVGAVCVTIVLSPILIAVAIAVKTTSRGPVFYSQERVGRDGRHFRMIKFRSMVTGAHERLAEVLALEGIESVGMFYKPKNDPRVTPVGRFIRAHSIDELPQLFNVLRGEMSLVGPRPQIDNEVAQYDRNAHRRLLVKPGMTGLWQVSGRSDLSVVDGIRMDVYYVENWSLFGDVLILARTARAVILPGGAY</sequence>
<evidence type="ECO:0000256" key="4">
    <source>
        <dbReference type="ARBA" id="ARBA00022989"/>
    </source>
</evidence>
<keyword evidence="3 6" id="KW-0812">Transmembrane</keyword>
<keyword evidence="2 8" id="KW-0808">Transferase</keyword>
<dbReference type="GO" id="GO:0016020">
    <property type="term" value="C:membrane"/>
    <property type="evidence" value="ECO:0007669"/>
    <property type="project" value="UniProtKB-SubCell"/>
</dbReference>
<dbReference type="EC" id="2.7.8.31" evidence="8"/>
<dbReference type="PANTHER" id="PTHR30576:SF10">
    <property type="entry name" value="SLL5057 PROTEIN"/>
    <property type="match status" value="1"/>
</dbReference>
<protein>
    <submittedName>
        <fullName evidence="8">UDP-glucose:undecaprenyl-phosphate glucose-1-phosphate transferase</fullName>
        <ecNumber evidence="8">2.7.8.31</ecNumber>
    </submittedName>
</protein>
<dbReference type="PANTHER" id="PTHR30576">
    <property type="entry name" value="COLANIC BIOSYNTHESIS UDP-GLUCOSE LIPID CARRIER TRANSFERASE"/>
    <property type="match status" value="1"/>
</dbReference>
<evidence type="ECO:0000259" key="7">
    <source>
        <dbReference type="Pfam" id="PF02397"/>
    </source>
</evidence>
<dbReference type="NCBIfam" id="TIGR03025">
    <property type="entry name" value="EPS_sugtrans"/>
    <property type="match status" value="1"/>
</dbReference>
<reference evidence="8" key="1">
    <citation type="submission" date="2016-10" db="EMBL/GenBank/DDBJ databases">
        <title>Sequence of Gallionella enrichment culture.</title>
        <authorList>
            <person name="Poehlein A."/>
            <person name="Muehling M."/>
            <person name="Daniel R."/>
        </authorList>
    </citation>
    <scope>NUCLEOTIDE SEQUENCE</scope>
</reference>
<keyword evidence="5 6" id="KW-0472">Membrane</keyword>
<feature type="transmembrane region" description="Helical" evidence="6">
    <location>
        <begin position="37"/>
        <end position="57"/>
    </location>
</feature>
<evidence type="ECO:0000313" key="8">
    <source>
        <dbReference type="EMBL" id="OIQ87470.1"/>
    </source>
</evidence>
<feature type="transmembrane region" description="Helical" evidence="6">
    <location>
        <begin position="69"/>
        <end position="88"/>
    </location>
</feature>
<keyword evidence="4 6" id="KW-1133">Transmembrane helix</keyword>